<evidence type="ECO:0008006" key="4">
    <source>
        <dbReference type="Google" id="ProtNLM"/>
    </source>
</evidence>
<protein>
    <recommendedName>
        <fullName evidence="4">Secreted protein</fullName>
    </recommendedName>
</protein>
<dbReference type="AlphaFoldDB" id="A0A2T3YWJ9"/>
<dbReference type="Proteomes" id="UP000240493">
    <property type="component" value="Unassembled WGS sequence"/>
</dbReference>
<evidence type="ECO:0000256" key="1">
    <source>
        <dbReference type="SAM" id="SignalP"/>
    </source>
</evidence>
<accession>A0A2T3YWJ9</accession>
<evidence type="ECO:0000313" key="3">
    <source>
        <dbReference type="Proteomes" id="UP000240493"/>
    </source>
</evidence>
<sequence length="122" mass="13536">MLSVAFLSSVLCSAPTACPPPLSAPRHLFSRQWSYYLLAAADGLLVRCKRCRHAADRLLARQRAAGNIERGSRCMLRLPHSTNAWPTRVAQRSACQARPISKSPRYFIGCNKTPSSARQWPA</sequence>
<feature type="chain" id="PRO_5015604404" description="Secreted protein" evidence="1">
    <location>
        <begin position="18"/>
        <end position="122"/>
    </location>
</feature>
<dbReference type="EMBL" id="KZ679269">
    <property type="protein sequence ID" value="PTB36935.1"/>
    <property type="molecule type" value="Genomic_DNA"/>
</dbReference>
<organism evidence="2 3">
    <name type="scientific">Trichoderma asperellum (strain ATCC 204424 / CBS 433.97 / NBRC 101777)</name>
    <dbReference type="NCBI Taxonomy" id="1042311"/>
    <lineage>
        <taxon>Eukaryota</taxon>
        <taxon>Fungi</taxon>
        <taxon>Dikarya</taxon>
        <taxon>Ascomycota</taxon>
        <taxon>Pezizomycotina</taxon>
        <taxon>Sordariomycetes</taxon>
        <taxon>Hypocreomycetidae</taxon>
        <taxon>Hypocreales</taxon>
        <taxon>Hypocreaceae</taxon>
        <taxon>Trichoderma</taxon>
    </lineage>
</organism>
<keyword evidence="1" id="KW-0732">Signal</keyword>
<feature type="signal peptide" evidence="1">
    <location>
        <begin position="1"/>
        <end position="17"/>
    </location>
</feature>
<keyword evidence="3" id="KW-1185">Reference proteome</keyword>
<reference evidence="2 3" key="1">
    <citation type="submission" date="2016-07" db="EMBL/GenBank/DDBJ databases">
        <title>Multiple horizontal gene transfer events from other fungi enriched the ability of initially mycotrophic Trichoderma (Ascomycota) to feed on dead plant biomass.</title>
        <authorList>
            <consortium name="DOE Joint Genome Institute"/>
            <person name="Aerts A."/>
            <person name="Atanasova L."/>
            <person name="Chenthamara K."/>
            <person name="Zhang J."/>
            <person name="Grujic M."/>
            <person name="Henrissat B."/>
            <person name="Kuo A."/>
            <person name="Salamov A."/>
            <person name="Lipzen A."/>
            <person name="Labutti K."/>
            <person name="Barry K."/>
            <person name="Miao Y."/>
            <person name="Rahimi M.J."/>
            <person name="Shen Q."/>
            <person name="Grigoriev I.V."/>
            <person name="Kubicek C.P."/>
            <person name="Druzhinina I.S."/>
        </authorList>
    </citation>
    <scope>NUCLEOTIDE SEQUENCE [LARGE SCALE GENOMIC DNA]</scope>
    <source>
        <strain evidence="2 3">CBS 433.97</strain>
    </source>
</reference>
<evidence type="ECO:0000313" key="2">
    <source>
        <dbReference type="EMBL" id="PTB36935.1"/>
    </source>
</evidence>
<proteinExistence type="predicted"/>
<gene>
    <name evidence="2" type="ORF">M441DRAFT_272418</name>
</gene>
<name>A0A2T3YWJ9_TRIA4</name>